<dbReference type="Proteomes" id="UP000827092">
    <property type="component" value="Unassembled WGS sequence"/>
</dbReference>
<organism evidence="1 2">
    <name type="scientific">Oedothorax gibbosus</name>
    <dbReference type="NCBI Taxonomy" id="931172"/>
    <lineage>
        <taxon>Eukaryota</taxon>
        <taxon>Metazoa</taxon>
        <taxon>Ecdysozoa</taxon>
        <taxon>Arthropoda</taxon>
        <taxon>Chelicerata</taxon>
        <taxon>Arachnida</taxon>
        <taxon>Araneae</taxon>
        <taxon>Araneomorphae</taxon>
        <taxon>Entelegynae</taxon>
        <taxon>Araneoidea</taxon>
        <taxon>Linyphiidae</taxon>
        <taxon>Erigoninae</taxon>
        <taxon>Oedothorax</taxon>
    </lineage>
</organism>
<gene>
    <name evidence="1" type="ORF">JTE90_017884</name>
</gene>
<evidence type="ECO:0000313" key="2">
    <source>
        <dbReference type="Proteomes" id="UP000827092"/>
    </source>
</evidence>
<name>A0AAV6V1W3_9ARAC</name>
<proteinExistence type="predicted"/>
<dbReference type="EMBL" id="JAFNEN010000179">
    <property type="protein sequence ID" value="KAG8190620.1"/>
    <property type="molecule type" value="Genomic_DNA"/>
</dbReference>
<accession>A0AAV6V1W3</accession>
<keyword evidence="2" id="KW-1185">Reference proteome</keyword>
<dbReference type="AlphaFoldDB" id="A0AAV6V1W3"/>
<comment type="caution">
    <text evidence="1">The sequence shown here is derived from an EMBL/GenBank/DDBJ whole genome shotgun (WGS) entry which is preliminary data.</text>
</comment>
<protein>
    <submittedName>
        <fullName evidence="1">Uncharacterized protein</fullName>
    </submittedName>
</protein>
<reference evidence="1 2" key="1">
    <citation type="journal article" date="2022" name="Nat. Ecol. Evol.">
        <title>A masculinizing supergene underlies an exaggerated male reproductive morph in a spider.</title>
        <authorList>
            <person name="Hendrickx F."/>
            <person name="De Corte Z."/>
            <person name="Sonet G."/>
            <person name="Van Belleghem S.M."/>
            <person name="Kostlbacher S."/>
            <person name="Vangestel C."/>
        </authorList>
    </citation>
    <scope>NUCLEOTIDE SEQUENCE [LARGE SCALE GENOMIC DNA]</scope>
    <source>
        <strain evidence="1">W744_W776</strain>
    </source>
</reference>
<sequence>MHHTILSFNHPPCAIQILRGKDVGWEKVTFKFLQGMCLAPVPLSGLQLLPPTLYNSMRLESPEHVDRRTCQNHTGNEARIEPVHFSFAVAARYGLVLN</sequence>
<evidence type="ECO:0000313" key="1">
    <source>
        <dbReference type="EMBL" id="KAG8190620.1"/>
    </source>
</evidence>